<feature type="region of interest" description="Disordered" evidence="7">
    <location>
        <begin position="116"/>
        <end position="198"/>
    </location>
</feature>
<dbReference type="GO" id="GO:0007526">
    <property type="term" value="P:larval somatic muscle development"/>
    <property type="evidence" value="ECO:0007669"/>
    <property type="project" value="UniProtKB-ARBA"/>
</dbReference>
<dbReference type="GO" id="GO:0008406">
    <property type="term" value="P:gonad development"/>
    <property type="evidence" value="ECO:0007669"/>
    <property type="project" value="UniProtKB-ARBA"/>
</dbReference>
<dbReference type="InterPro" id="IPR013087">
    <property type="entry name" value="Znf_C2H2_type"/>
</dbReference>
<dbReference type="PROSITE" id="PS50157">
    <property type="entry name" value="ZINC_FINGER_C2H2_2"/>
    <property type="match status" value="7"/>
</dbReference>
<evidence type="ECO:0000256" key="6">
    <source>
        <dbReference type="PROSITE-ProRule" id="PRU00042"/>
    </source>
</evidence>
<dbReference type="EMBL" id="VIIS01000673">
    <property type="protein sequence ID" value="KAF0306361.1"/>
    <property type="molecule type" value="Genomic_DNA"/>
</dbReference>
<feature type="domain" description="C2H2-type" evidence="9">
    <location>
        <begin position="407"/>
        <end position="435"/>
    </location>
</feature>
<keyword evidence="3" id="KW-0524">Neurogenesis</keyword>
<dbReference type="Gene3D" id="3.30.160.60">
    <property type="entry name" value="Classic Zinc Finger"/>
    <property type="match status" value="4"/>
</dbReference>
<dbReference type="Pfam" id="PF00096">
    <property type="entry name" value="zf-C2H2"/>
    <property type="match status" value="3"/>
</dbReference>
<keyword evidence="6" id="KW-0862">Zinc</keyword>
<reference evidence="10 11" key="1">
    <citation type="submission" date="2019-07" db="EMBL/GenBank/DDBJ databases">
        <title>Draft genome assembly of a fouling barnacle, Amphibalanus amphitrite (Darwin, 1854): The first reference genome for Thecostraca.</title>
        <authorList>
            <person name="Kim W."/>
        </authorList>
    </citation>
    <scope>NUCLEOTIDE SEQUENCE [LARGE SCALE GENOMIC DNA]</scope>
    <source>
        <strain evidence="10">SNU_AA5</strain>
        <tissue evidence="10">Soma without cirri and trophi</tissue>
    </source>
</reference>
<keyword evidence="11" id="KW-1185">Reference proteome</keyword>
<dbReference type="InterPro" id="IPR000210">
    <property type="entry name" value="BTB/POZ_dom"/>
</dbReference>
<dbReference type="Proteomes" id="UP000440578">
    <property type="component" value="Unassembled WGS sequence"/>
</dbReference>
<evidence type="ECO:0000256" key="2">
    <source>
        <dbReference type="ARBA" id="ARBA00022782"/>
    </source>
</evidence>
<dbReference type="PROSITE" id="PS50097">
    <property type="entry name" value="BTB"/>
    <property type="match status" value="1"/>
</dbReference>
<comment type="function">
    <text evidence="5">Putative transcription factor required for axon growth and guidance in the central and peripheral nervous systems. Repels CNS axons away from the midline by promoting the expression of the midline repellent sli and its receptor robo.</text>
</comment>
<protein>
    <submittedName>
        <fullName evidence="10">Broad-complex core protein isoforms 1/2/3/4/5</fullName>
    </submittedName>
</protein>
<dbReference type="SUPFAM" id="SSF57667">
    <property type="entry name" value="beta-beta-alpha zinc fingers"/>
    <property type="match status" value="4"/>
</dbReference>
<feature type="compositionally biased region" description="Low complexity" evidence="7">
    <location>
        <begin position="336"/>
        <end position="345"/>
    </location>
</feature>
<feature type="region of interest" description="Disordered" evidence="7">
    <location>
        <begin position="422"/>
        <end position="444"/>
    </location>
</feature>
<dbReference type="GO" id="GO:0007464">
    <property type="term" value="P:R3/R4 cell fate commitment"/>
    <property type="evidence" value="ECO:0007669"/>
    <property type="project" value="UniProtKB-ARBA"/>
</dbReference>
<feature type="region of interest" description="Disordered" evidence="7">
    <location>
        <begin position="336"/>
        <end position="374"/>
    </location>
</feature>
<proteinExistence type="predicted"/>
<feature type="compositionally biased region" description="Pro residues" evidence="7">
    <location>
        <begin position="167"/>
        <end position="188"/>
    </location>
</feature>
<dbReference type="Pfam" id="PF13894">
    <property type="entry name" value="zf-C2H2_4"/>
    <property type="match status" value="2"/>
</dbReference>
<dbReference type="Gene3D" id="3.30.710.10">
    <property type="entry name" value="Potassium Channel Kv1.1, Chain A"/>
    <property type="match status" value="1"/>
</dbReference>
<dbReference type="PANTHER" id="PTHR23110">
    <property type="entry name" value="BTB DOMAIN TRANSCRIPTION FACTOR"/>
    <property type="match status" value="1"/>
</dbReference>
<feature type="region of interest" description="Disordered" evidence="7">
    <location>
        <begin position="537"/>
        <end position="559"/>
    </location>
</feature>
<evidence type="ECO:0000256" key="3">
    <source>
        <dbReference type="ARBA" id="ARBA00022902"/>
    </source>
</evidence>
<dbReference type="GO" id="GO:0045467">
    <property type="term" value="P:R7 cell development"/>
    <property type="evidence" value="ECO:0007669"/>
    <property type="project" value="UniProtKB-ARBA"/>
</dbReference>
<dbReference type="OrthoDB" id="10261408at2759"/>
<evidence type="ECO:0000259" key="9">
    <source>
        <dbReference type="PROSITE" id="PS50157"/>
    </source>
</evidence>
<dbReference type="SUPFAM" id="SSF54695">
    <property type="entry name" value="POZ domain"/>
    <property type="match status" value="1"/>
</dbReference>
<dbReference type="GO" id="GO:0035167">
    <property type="term" value="P:larval lymph gland hemopoiesis"/>
    <property type="evidence" value="ECO:0007669"/>
    <property type="project" value="UniProtKB-ARBA"/>
</dbReference>
<evidence type="ECO:0000313" key="11">
    <source>
        <dbReference type="Proteomes" id="UP000440578"/>
    </source>
</evidence>
<feature type="domain" description="C2H2-type" evidence="9">
    <location>
        <begin position="284"/>
        <end position="311"/>
    </location>
</feature>
<dbReference type="PANTHER" id="PTHR23110:SF111">
    <property type="entry name" value="LONGITUDINALS LACKING PROTEIN, ISOFORMS F_I_K_T"/>
    <property type="match status" value="1"/>
</dbReference>
<dbReference type="SMART" id="SM00225">
    <property type="entry name" value="BTB"/>
    <property type="match status" value="1"/>
</dbReference>
<dbReference type="AlphaFoldDB" id="A0A6A4WW70"/>
<keyword evidence="2" id="KW-0221">Differentiation</keyword>
<accession>A0A6A4WW70</accession>
<keyword evidence="1" id="KW-0217">Developmental protein</keyword>
<dbReference type="GO" id="GO:0006357">
    <property type="term" value="P:regulation of transcription by RNA polymerase II"/>
    <property type="evidence" value="ECO:0007669"/>
    <property type="project" value="TreeGrafter"/>
</dbReference>
<dbReference type="PROSITE" id="PS00028">
    <property type="entry name" value="ZINC_FINGER_C2H2_1"/>
    <property type="match status" value="7"/>
</dbReference>
<feature type="domain" description="C2H2-type" evidence="9">
    <location>
        <begin position="612"/>
        <end position="640"/>
    </location>
</feature>
<feature type="domain" description="C2H2-type" evidence="9">
    <location>
        <begin position="310"/>
        <end position="333"/>
    </location>
</feature>
<dbReference type="CDD" id="cd18315">
    <property type="entry name" value="BTB_POZ_BAB-like"/>
    <property type="match status" value="1"/>
</dbReference>
<dbReference type="InterPro" id="IPR051095">
    <property type="entry name" value="Dros_DevTransReg"/>
</dbReference>
<dbReference type="Pfam" id="PF00651">
    <property type="entry name" value="BTB"/>
    <property type="match status" value="1"/>
</dbReference>
<feature type="domain" description="C2H2-type" evidence="9">
    <location>
        <begin position="484"/>
        <end position="511"/>
    </location>
</feature>
<dbReference type="InterPro" id="IPR036236">
    <property type="entry name" value="Znf_C2H2_sf"/>
</dbReference>
<evidence type="ECO:0000256" key="1">
    <source>
        <dbReference type="ARBA" id="ARBA00022473"/>
    </source>
</evidence>
<dbReference type="GO" id="GO:0008270">
    <property type="term" value="F:zinc ion binding"/>
    <property type="evidence" value="ECO:0007669"/>
    <property type="project" value="UniProtKB-KW"/>
</dbReference>
<feature type="domain" description="C2H2-type" evidence="9">
    <location>
        <begin position="381"/>
        <end position="408"/>
    </location>
</feature>
<dbReference type="GO" id="GO:0045476">
    <property type="term" value="P:nurse cell apoptotic process"/>
    <property type="evidence" value="ECO:0007669"/>
    <property type="project" value="UniProtKB-ARBA"/>
</dbReference>
<feature type="domain" description="C2H2-type" evidence="9">
    <location>
        <begin position="586"/>
        <end position="613"/>
    </location>
</feature>
<evidence type="ECO:0000313" key="10">
    <source>
        <dbReference type="EMBL" id="KAF0306361.1"/>
    </source>
</evidence>
<dbReference type="GO" id="GO:0005634">
    <property type="term" value="C:nucleus"/>
    <property type="evidence" value="ECO:0007669"/>
    <property type="project" value="UniProtKB-ARBA"/>
</dbReference>
<dbReference type="InterPro" id="IPR011333">
    <property type="entry name" value="SKP1/BTB/POZ_sf"/>
</dbReference>
<gene>
    <name evidence="10" type="primary">br_36</name>
    <name evidence="10" type="ORF">FJT64_022066</name>
</gene>
<evidence type="ECO:0000256" key="4">
    <source>
        <dbReference type="ARBA" id="ARBA00023242"/>
    </source>
</evidence>
<dbReference type="SMART" id="SM00355">
    <property type="entry name" value="ZnF_C2H2"/>
    <property type="match status" value="8"/>
</dbReference>
<keyword evidence="6" id="KW-0479">Metal-binding</keyword>
<organism evidence="10 11">
    <name type="scientific">Amphibalanus amphitrite</name>
    <name type="common">Striped barnacle</name>
    <name type="synonym">Balanus amphitrite</name>
    <dbReference type="NCBI Taxonomy" id="1232801"/>
    <lineage>
        <taxon>Eukaryota</taxon>
        <taxon>Metazoa</taxon>
        <taxon>Ecdysozoa</taxon>
        <taxon>Arthropoda</taxon>
        <taxon>Crustacea</taxon>
        <taxon>Multicrustacea</taxon>
        <taxon>Cirripedia</taxon>
        <taxon>Thoracica</taxon>
        <taxon>Thoracicalcarea</taxon>
        <taxon>Balanomorpha</taxon>
        <taxon>Balanoidea</taxon>
        <taxon>Balanidae</taxon>
        <taxon>Amphibalaninae</taxon>
        <taxon>Amphibalanus</taxon>
    </lineage>
</organism>
<keyword evidence="4" id="KW-0539">Nucleus</keyword>
<evidence type="ECO:0000256" key="7">
    <source>
        <dbReference type="SAM" id="MobiDB-lite"/>
    </source>
</evidence>
<evidence type="ECO:0000259" key="8">
    <source>
        <dbReference type="PROSITE" id="PS50097"/>
    </source>
</evidence>
<dbReference type="GO" id="GO:0048813">
    <property type="term" value="P:dendrite morphogenesis"/>
    <property type="evidence" value="ECO:0007669"/>
    <property type="project" value="UniProtKB-ARBA"/>
</dbReference>
<dbReference type="GO" id="GO:0016199">
    <property type="term" value="P:axon midline choice point recognition"/>
    <property type="evidence" value="ECO:0007669"/>
    <property type="project" value="UniProtKB-ARBA"/>
</dbReference>
<evidence type="ECO:0000256" key="5">
    <source>
        <dbReference type="ARBA" id="ARBA00037382"/>
    </source>
</evidence>
<comment type="caution">
    <text evidence="10">The sequence shown here is derived from an EMBL/GenBank/DDBJ whole genome shotgun (WGS) entry which is preliminary data.</text>
</comment>
<keyword evidence="6" id="KW-0863">Zinc-finger</keyword>
<feature type="domain" description="BTB" evidence="8">
    <location>
        <begin position="31"/>
        <end position="96"/>
    </location>
</feature>
<sequence>MNSQKFCLKWDHFRTSVTSVFNHLRRDGELVDITLCCEGQRVKAHRMMLSACSPYFRELLKENPCQHPVFFLKDTSAEDLRAVIEFVYNGEVNVAQGQLASFIKTAEMLQIRGLSGEDEDGAAGPVSGGTPAPDRRPPPAAPPERPRSPPAKRRRRSGSPPESAAPAPTPAGPPPVPRSQPPPPPLPSQPDEITVSEHSPVNVKVEADLAKTEDDASLEAALGRVVYDESDAELTSLTVDDSLGEAVPSDPSLSVLCSVSATQCNRPPIPTGEAGGFSRTRLAYRCWICGQSYSRRDTLSHHLQSHRGNTSCTVCAKQFATTSSRNRHMRMNHPEVAAPGAASVAAPPPPPPELMERTGAAPPNVSAAGSEPPSLGAPARWPCPVCRLSYPRRDSLLHHLQIHRGNTRCPVCDRVFGTTSSRNRHMRQHHGAPGPAPAHPEGPGAANWRRYVAVGGATAHPALCHNARAAELPQLSALDAHGRLVCTLCGRSYRSRDSFRHHVETHAGKTTCPHCQQTFATASNRSRHAQTCPCRPAGSTPVGSGGQGAGRVPPAGTGHWPPRPLGVGGLPLPLPLWPPPTTTASLACDRCGRTYASRDSLRHHLETHEGKTLCSFCGKRFATISSRNHHVRSVHAEAPPSVHDARH</sequence>
<name>A0A6A4WW70_AMPAM</name>